<dbReference type="PANTHER" id="PTHR43918">
    <property type="entry name" value="ACETYLCHOLINESTERASE"/>
    <property type="match status" value="1"/>
</dbReference>
<evidence type="ECO:0000259" key="6">
    <source>
        <dbReference type="Pfam" id="PF00135"/>
    </source>
</evidence>
<organism evidence="7 8">
    <name type="scientific">Aureobasidium pullulans</name>
    <name type="common">Black yeast</name>
    <name type="synonym">Pullularia pullulans</name>
    <dbReference type="NCBI Taxonomy" id="5580"/>
    <lineage>
        <taxon>Eukaryota</taxon>
        <taxon>Fungi</taxon>
        <taxon>Dikarya</taxon>
        <taxon>Ascomycota</taxon>
        <taxon>Pezizomycotina</taxon>
        <taxon>Dothideomycetes</taxon>
        <taxon>Dothideomycetidae</taxon>
        <taxon>Dothideales</taxon>
        <taxon>Saccotheciaceae</taxon>
        <taxon>Aureobasidium</taxon>
    </lineage>
</organism>
<feature type="active site" description="Acyl-ester intermediate" evidence="4">
    <location>
        <position position="228"/>
    </location>
</feature>
<keyword evidence="2 5" id="KW-0378">Hydrolase</keyword>
<gene>
    <name evidence="7" type="ORF">D6D19_08004</name>
</gene>
<keyword evidence="3" id="KW-1015">Disulfide bond</keyword>
<evidence type="ECO:0000313" key="8">
    <source>
        <dbReference type="Proteomes" id="UP000308802"/>
    </source>
</evidence>
<name>A0A4S8ZUX9_AURPU</name>
<sequence length="550" mass="60200">MHTALPVMVALFGLIAGLTATPLALGAALHPKISSHVETSYGAIRGAISDLESDVVSYKGIPFAKPPVNDLRWRAPEPPTRWPGTLNATRFGADCAQSYSSLGLFSSGSENISEDCLYMNIWAPKNATARSKLPVFLWIYGGRFEGGAGSVPTYDGSHLAAKDMIVVTFNYRMGPFGFLAHPELQSESPHNSTGNYGIMDQQQAIEFLRQEVSAFGGDPNHITVGGQSAGSASALIPLTSDKIAGCIAESGARDPHDPETFGLATSHRWMEKALEQGEIFISEMNVSTIAELRNVSMANLLEYDGSTDTILEGTVWGDTIVQDTGLVSEPPLWRPVVDGYVLPLGYGDTLRSGSHNNIPIMTGDNLNETSWTDMNVTTYNSAFTAIMGNNSKEFFNAYPASNESEATAQTAAFGNDINRYTTWHWAKDWYLGGATKDVFAYFWTHSPPNQTSGAYHGSELWYTFGNLPTFYNYTWTDYDYELQRIMGSYWTNFIKTGNPNGGNLTRFPASSPNKTNTVMWLGDTFGAGEIVDDTDKFSAIQDLFSMNPEW</sequence>
<dbReference type="Proteomes" id="UP000308802">
    <property type="component" value="Unassembled WGS sequence"/>
</dbReference>
<accession>A0A4S8ZUX9</accession>
<dbReference type="EC" id="3.1.1.-" evidence="5"/>
<dbReference type="PROSITE" id="PS00122">
    <property type="entry name" value="CARBOXYLESTERASE_B_1"/>
    <property type="match status" value="1"/>
</dbReference>
<evidence type="ECO:0000256" key="1">
    <source>
        <dbReference type="ARBA" id="ARBA00005964"/>
    </source>
</evidence>
<feature type="domain" description="Carboxylesterase type B" evidence="6">
    <location>
        <begin position="35"/>
        <end position="516"/>
    </location>
</feature>
<comment type="similarity">
    <text evidence="1 5">Belongs to the type-B carboxylesterase/lipase family.</text>
</comment>
<dbReference type="InterPro" id="IPR029058">
    <property type="entry name" value="AB_hydrolase_fold"/>
</dbReference>
<evidence type="ECO:0000256" key="2">
    <source>
        <dbReference type="ARBA" id="ARBA00022801"/>
    </source>
</evidence>
<reference evidence="7 8" key="1">
    <citation type="submission" date="2018-10" db="EMBL/GenBank/DDBJ databases">
        <title>Fifty Aureobasidium pullulans genomes reveal a recombining polyextremotolerant generalist.</title>
        <authorList>
            <person name="Gostincar C."/>
            <person name="Turk M."/>
            <person name="Zajc J."/>
            <person name="Gunde-Cimerman N."/>
        </authorList>
    </citation>
    <scope>NUCLEOTIDE SEQUENCE [LARGE SCALE GENOMIC DNA]</scope>
    <source>
        <strain evidence="7 8">EXF-10659</strain>
    </source>
</reference>
<dbReference type="Pfam" id="PF00135">
    <property type="entry name" value="COesterase"/>
    <property type="match status" value="1"/>
</dbReference>
<evidence type="ECO:0000256" key="3">
    <source>
        <dbReference type="ARBA" id="ARBA00023157"/>
    </source>
</evidence>
<keyword evidence="5" id="KW-0732">Signal</keyword>
<evidence type="ECO:0000313" key="7">
    <source>
        <dbReference type="EMBL" id="THW70149.1"/>
    </source>
</evidence>
<dbReference type="GO" id="GO:0004104">
    <property type="term" value="F:cholinesterase activity"/>
    <property type="evidence" value="ECO:0007669"/>
    <property type="project" value="InterPro"/>
</dbReference>
<dbReference type="PRINTS" id="PR00878">
    <property type="entry name" value="CHOLNESTRASE"/>
</dbReference>
<feature type="chain" id="PRO_5021043432" description="Carboxylic ester hydrolase" evidence="5">
    <location>
        <begin position="21"/>
        <end position="550"/>
    </location>
</feature>
<feature type="signal peptide" evidence="5">
    <location>
        <begin position="1"/>
        <end position="20"/>
    </location>
</feature>
<evidence type="ECO:0000256" key="5">
    <source>
        <dbReference type="RuleBase" id="RU361235"/>
    </source>
</evidence>
<evidence type="ECO:0000256" key="4">
    <source>
        <dbReference type="PIRSR" id="PIRSR600997-1"/>
    </source>
</evidence>
<dbReference type="InterPro" id="IPR000997">
    <property type="entry name" value="Cholinesterase"/>
</dbReference>
<dbReference type="InterPro" id="IPR050654">
    <property type="entry name" value="AChE-related_enzymes"/>
</dbReference>
<proteinExistence type="inferred from homology"/>
<dbReference type="InterPro" id="IPR002018">
    <property type="entry name" value="CarbesteraseB"/>
</dbReference>
<feature type="active site" description="Charge relay system" evidence="4">
    <location>
        <position position="456"/>
    </location>
</feature>
<protein>
    <recommendedName>
        <fullName evidence="5">Carboxylic ester hydrolase</fullName>
        <ecNumber evidence="5">3.1.1.-</ecNumber>
    </recommendedName>
</protein>
<feature type="active site" description="Charge relay system" evidence="4">
    <location>
        <position position="368"/>
    </location>
</feature>
<dbReference type="AlphaFoldDB" id="A0A4S8ZUX9"/>
<dbReference type="Gene3D" id="3.40.50.1820">
    <property type="entry name" value="alpha/beta hydrolase"/>
    <property type="match status" value="1"/>
</dbReference>
<dbReference type="EMBL" id="QZAO01000349">
    <property type="protein sequence ID" value="THW70149.1"/>
    <property type="molecule type" value="Genomic_DNA"/>
</dbReference>
<dbReference type="SUPFAM" id="SSF53474">
    <property type="entry name" value="alpha/beta-Hydrolases"/>
    <property type="match status" value="1"/>
</dbReference>
<dbReference type="PANTHER" id="PTHR43918:SF4">
    <property type="entry name" value="CARBOXYLIC ESTER HYDROLASE"/>
    <property type="match status" value="1"/>
</dbReference>
<dbReference type="InterPro" id="IPR019826">
    <property type="entry name" value="Carboxylesterase_B_AS"/>
</dbReference>
<comment type="caution">
    <text evidence="7">The sequence shown here is derived from an EMBL/GenBank/DDBJ whole genome shotgun (WGS) entry which is preliminary data.</text>
</comment>